<reference evidence="3 4" key="1">
    <citation type="journal article" date="2019" name="Commun. Biol.">
        <title>The bagworm genome reveals a unique fibroin gene that provides high tensile strength.</title>
        <authorList>
            <person name="Kono N."/>
            <person name="Nakamura H."/>
            <person name="Ohtoshi R."/>
            <person name="Tomita M."/>
            <person name="Numata K."/>
            <person name="Arakawa K."/>
        </authorList>
    </citation>
    <scope>NUCLEOTIDE SEQUENCE [LARGE SCALE GENOMIC DNA]</scope>
</reference>
<dbReference type="STRING" id="151549.A0A4C1XE46"/>
<proteinExistence type="predicted"/>
<keyword evidence="4" id="KW-1185">Reference proteome</keyword>
<evidence type="ECO:0000256" key="2">
    <source>
        <dbReference type="SAM" id="Phobius"/>
    </source>
</evidence>
<name>A0A4C1XE46_EUMVA</name>
<dbReference type="AlphaFoldDB" id="A0A4C1XE46"/>
<feature type="region of interest" description="Disordered" evidence="1">
    <location>
        <begin position="78"/>
        <end position="97"/>
    </location>
</feature>
<evidence type="ECO:0000313" key="4">
    <source>
        <dbReference type="Proteomes" id="UP000299102"/>
    </source>
</evidence>
<gene>
    <name evidence="3" type="ORF">EVAR_42508_1</name>
</gene>
<dbReference type="Proteomes" id="UP000299102">
    <property type="component" value="Unassembled WGS sequence"/>
</dbReference>
<keyword evidence="2" id="KW-1133">Transmembrane helix</keyword>
<evidence type="ECO:0000256" key="1">
    <source>
        <dbReference type="SAM" id="MobiDB-lite"/>
    </source>
</evidence>
<evidence type="ECO:0000313" key="3">
    <source>
        <dbReference type="EMBL" id="GBP62191.1"/>
    </source>
</evidence>
<organism evidence="3 4">
    <name type="scientific">Eumeta variegata</name>
    <name type="common">Bagworm moth</name>
    <name type="synonym">Eumeta japonica</name>
    <dbReference type="NCBI Taxonomy" id="151549"/>
    <lineage>
        <taxon>Eukaryota</taxon>
        <taxon>Metazoa</taxon>
        <taxon>Ecdysozoa</taxon>
        <taxon>Arthropoda</taxon>
        <taxon>Hexapoda</taxon>
        <taxon>Insecta</taxon>
        <taxon>Pterygota</taxon>
        <taxon>Neoptera</taxon>
        <taxon>Endopterygota</taxon>
        <taxon>Lepidoptera</taxon>
        <taxon>Glossata</taxon>
        <taxon>Ditrysia</taxon>
        <taxon>Tineoidea</taxon>
        <taxon>Psychidae</taxon>
        <taxon>Oiketicinae</taxon>
        <taxon>Eumeta</taxon>
    </lineage>
</organism>
<feature type="transmembrane region" description="Helical" evidence="2">
    <location>
        <begin position="193"/>
        <end position="222"/>
    </location>
</feature>
<dbReference type="PANTHER" id="PTHR21385">
    <property type="entry name" value="ZINC FINGER PROTEIN-RELATED"/>
    <property type="match status" value="1"/>
</dbReference>
<accession>A0A4C1XE46</accession>
<keyword evidence="2" id="KW-0472">Membrane</keyword>
<sequence length="367" mass="40675">MSAHQWPSVIADECSGGNWNVGRVLYHPQRARAGRLLTVAGYRLCMRSTTMERAWSLEVIGSASDVACSRPLDLLDQEAEDKPGEEPSEESEVNQTAELCDADMVESALPREARRRAELQAERAACDPERLQRLKLRCERIVHACVATLTLHLTQHRFNELEEEMQRAVCWYLSCDRYWEDTAPAARAFPWPLLLALITGLALALFPVSFLITIPITLLILLPFTTLVFDSSPVLNYGSGLAFGSDLGPVLDSAHRLAINFDSATHHSSNFNESGVQFTDVQVVLSFSSEESSVAGSASVSMTTQSSPARGERLTADDALIEQEADHDDHYIYVTYPPGPQKEASRKVFQIRTYAGCIYTSCANFIQ</sequence>
<comment type="caution">
    <text evidence="3">The sequence shown here is derived from an EMBL/GenBank/DDBJ whole genome shotgun (WGS) entry which is preliminary data.</text>
</comment>
<dbReference type="EMBL" id="BGZK01000834">
    <property type="protein sequence ID" value="GBP62191.1"/>
    <property type="molecule type" value="Genomic_DNA"/>
</dbReference>
<protein>
    <submittedName>
        <fullName evidence="3">Uncharacterized protein</fullName>
    </submittedName>
</protein>
<dbReference type="OrthoDB" id="4507at2759"/>
<keyword evidence="2" id="KW-0812">Transmembrane</keyword>
<dbReference type="PANTHER" id="PTHR21385:SF0">
    <property type="entry name" value="RE51073P"/>
    <property type="match status" value="1"/>
</dbReference>